<feature type="compositionally biased region" description="Basic residues" evidence="1">
    <location>
        <begin position="344"/>
        <end position="358"/>
    </location>
</feature>
<name>A0ABR3PVG2_9TREE</name>
<keyword evidence="3" id="KW-1185">Reference proteome</keyword>
<feature type="compositionally biased region" description="Basic and acidic residues" evidence="1">
    <location>
        <begin position="607"/>
        <end position="622"/>
    </location>
</feature>
<dbReference type="PANTHER" id="PTHR45725">
    <property type="entry name" value="FORMIN HOMOLOGY 2 FAMILY MEMBER"/>
    <property type="match status" value="1"/>
</dbReference>
<comment type="caution">
    <text evidence="2">The sequence shown here is derived from an EMBL/GenBank/DDBJ whole genome shotgun (WGS) entry which is preliminary data.</text>
</comment>
<gene>
    <name evidence="2" type="ORF">Q8F55_008135</name>
</gene>
<feature type="compositionally biased region" description="Low complexity" evidence="1">
    <location>
        <begin position="233"/>
        <end position="265"/>
    </location>
</feature>
<evidence type="ECO:0000256" key="1">
    <source>
        <dbReference type="SAM" id="MobiDB-lite"/>
    </source>
</evidence>
<dbReference type="GeneID" id="95989178"/>
<feature type="region of interest" description="Disordered" evidence="1">
    <location>
        <begin position="587"/>
        <end position="656"/>
    </location>
</feature>
<organism evidence="2 3">
    <name type="scientific">Vanrija albida</name>
    <dbReference type="NCBI Taxonomy" id="181172"/>
    <lineage>
        <taxon>Eukaryota</taxon>
        <taxon>Fungi</taxon>
        <taxon>Dikarya</taxon>
        <taxon>Basidiomycota</taxon>
        <taxon>Agaricomycotina</taxon>
        <taxon>Tremellomycetes</taxon>
        <taxon>Trichosporonales</taxon>
        <taxon>Trichosporonaceae</taxon>
        <taxon>Vanrija</taxon>
    </lineage>
</organism>
<feature type="compositionally biased region" description="Low complexity" evidence="1">
    <location>
        <begin position="275"/>
        <end position="284"/>
    </location>
</feature>
<proteinExistence type="predicted"/>
<dbReference type="RefSeq" id="XP_069206380.1">
    <property type="nucleotide sequence ID" value="XM_069356539.1"/>
</dbReference>
<evidence type="ECO:0000313" key="2">
    <source>
        <dbReference type="EMBL" id="KAL1406436.1"/>
    </source>
</evidence>
<feature type="region of interest" description="Disordered" evidence="1">
    <location>
        <begin position="774"/>
        <end position="795"/>
    </location>
</feature>
<sequence>MSGSTQIVAYEQQQCGQCRGRGSLGADGCVLCARVALSGAAVSILSSSATPADGTPAPPPDAAPPPSMLAAVAQLSDAELSPLFSPFSDADELPPLPDTLRLPEAEVLSALLAPVTEAALVHDASVTLLPLGDLAPGIAPLTPLPTELAPDVAPQTLPSQMTESSTLLAETVPVPLLPVTIPSTCPPPMLAAVGMPGAWNPIPGWTEAVGGSSAEPWGPMPGWREDAAESSTAEPVAEGAAEPVRSPQRSRSPASSSLSPAESSLPGPPRRLQPSQSALSSVSSYPDVYEAEVSPDLSDLPDRTSRSLSPYATSPEDALRKLQSQKVTRSQKRPADGVAASTRAAKRKAAKKEKRQQRRQVSIQKELYGHALPIVKQEPIDPDDMLANMVPPPTQDDRGRSPGHAIEVIVTGYTPSPPPEPEPEVAAPRPRALKRPPPPYVEIQMTAAATERARDDMLQDGSLLTRFFICHETEDLYPIVRGLEPKSLLRAEAAIRTYPTDWHPRYMSVRTGIPLQSTSKMIRMFDMIRSEQYLMLPYEEACQHCRNVGWFCLVDEFRINEGCSTCNTKKCGTFHYGKWTLKKKGRPKVEPIGVTPKQSPPFSPPTSDKKPLAQPPEERDPPEPSLFSPPAERASQEPSLYSPPEGRASPELSLYSPPAALPTASVEHRTTAAVAVAPIPVPVTPLGAHPIPGPPGPAQPPCPAMAPAAALVPSNEQPLPAVLNTGPSALAPQPSRPPNVSPMVGKTSVSALAPKTSMSPATRKKENSVKLNGVKRGMGSKNRPIVINSPSPPLPRAAMIRARRQTGDKLRPILIDVDDSPGTDYVPSTAVVPITAPAAAVSITARAAPDPFTEAAENLTARLLLALPTERVLLLAELVPDNAAAAPVLDELLGFLPYEHHGPVLLSLSKVRAGLEPWNAATAEYCDDLSKATPEDRLNTLDELVPEFVQELNPHSSKRRATHCVDNLLSFLPVSGQCAVIAALLAIFRGA</sequence>
<feature type="region of interest" description="Disordered" evidence="1">
    <location>
        <begin position="410"/>
        <end position="438"/>
    </location>
</feature>
<dbReference type="Proteomes" id="UP001565368">
    <property type="component" value="Unassembled WGS sequence"/>
</dbReference>
<dbReference type="PANTHER" id="PTHR45725:SF1">
    <property type="entry name" value="DISHEVELLED ASSOCIATED ACTIVATOR OF MORPHOGENESIS, ISOFORM D"/>
    <property type="match status" value="1"/>
</dbReference>
<protein>
    <submittedName>
        <fullName evidence="2">Uncharacterized protein</fullName>
    </submittedName>
</protein>
<dbReference type="InterPro" id="IPR051425">
    <property type="entry name" value="Formin_Homology"/>
</dbReference>
<accession>A0ABR3PVG2</accession>
<evidence type="ECO:0000313" key="3">
    <source>
        <dbReference type="Proteomes" id="UP001565368"/>
    </source>
</evidence>
<dbReference type="EMBL" id="JBBXJM010000006">
    <property type="protein sequence ID" value="KAL1406436.1"/>
    <property type="molecule type" value="Genomic_DNA"/>
</dbReference>
<feature type="region of interest" description="Disordered" evidence="1">
    <location>
        <begin position="204"/>
        <end position="365"/>
    </location>
</feature>
<reference evidence="2 3" key="1">
    <citation type="submission" date="2023-08" db="EMBL/GenBank/DDBJ databases">
        <title>Annotated Genome Sequence of Vanrija albida AlHP1.</title>
        <authorList>
            <person name="Herzog R."/>
        </authorList>
    </citation>
    <scope>NUCLEOTIDE SEQUENCE [LARGE SCALE GENOMIC DNA]</scope>
    <source>
        <strain evidence="2 3">AlHP1</strain>
    </source>
</reference>